<comment type="caution">
    <text evidence="2">The sequence shown here is derived from an EMBL/GenBank/DDBJ whole genome shotgun (WGS) entry which is preliminary data.</text>
</comment>
<dbReference type="AlphaFoldDB" id="A0ABD1CPA5"/>
<dbReference type="InterPro" id="IPR010512">
    <property type="entry name" value="DUF1091"/>
</dbReference>
<proteinExistence type="predicted"/>
<dbReference type="Proteomes" id="UP001562425">
    <property type="component" value="Unassembled WGS sequence"/>
</dbReference>
<reference evidence="2 3" key="1">
    <citation type="submission" date="2024-05" db="EMBL/GenBank/DDBJ databases">
        <title>Culex pipiens pipiens assembly and annotation.</title>
        <authorList>
            <person name="Alout H."/>
            <person name="Durand T."/>
        </authorList>
    </citation>
    <scope>NUCLEOTIDE SEQUENCE [LARGE SCALE GENOMIC DNA]</scope>
    <source>
        <strain evidence="2">HA-2024</strain>
        <tissue evidence="2">Whole body</tissue>
    </source>
</reference>
<dbReference type="Pfam" id="PF06477">
    <property type="entry name" value="DUF1091"/>
    <property type="match status" value="1"/>
</dbReference>
<evidence type="ECO:0000256" key="1">
    <source>
        <dbReference type="SAM" id="SignalP"/>
    </source>
</evidence>
<keyword evidence="1" id="KW-0732">Signal</keyword>
<dbReference type="PANTHER" id="PTHR21112:SF0">
    <property type="entry name" value="CHEMOSENSORY PROTEIN A 29A-RELATED"/>
    <property type="match status" value="1"/>
</dbReference>
<keyword evidence="3" id="KW-1185">Reference proteome</keyword>
<evidence type="ECO:0000313" key="2">
    <source>
        <dbReference type="EMBL" id="KAL1378246.1"/>
    </source>
</evidence>
<protein>
    <submittedName>
        <fullName evidence="2">Uncharacterized protein</fullName>
    </submittedName>
</protein>
<feature type="signal peptide" evidence="1">
    <location>
        <begin position="1"/>
        <end position="19"/>
    </location>
</feature>
<evidence type="ECO:0000313" key="3">
    <source>
        <dbReference type="Proteomes" id="UP001562425"/>
    </source>
</evidence>
<organism evidence="2 3">
    <name type="scientific">Culex pipiens pipiens</name>
    <name type="common">Northern house mosquito</name>
    <dbReference type="NCBI Taxonomy" id="38569"/>
    <lineage>
        <taxon>Eukaryota</taxon>
        <taxon>Metazoa</taxon>
        <taxon>Ecdysozoa</taxon>
        <taxon>Arthropoda</taxon>
        <taxon>Hexapoda</taxon>
        <taxon>Insecta</taxon>
        <taxon>Pterygota</taxon>
        <taxon>Neoptera</taxon>
        <taxon>Endopterygota</taxon>
        <taxon>Diptera</taxon>
        <taxon>Nematocera</taxon>
        <taxon>Culicoidea</taxon>
        <taxon>Culicidae</taxon>
        <taxon>Culicinae</taxon>
        <taxon>Culicini</taxon>
        <taxon>Culex</taxon>
        <taxon>Culex</taxon>
    </lineage>
</organism>
<dbReference type="PANTHER" id="PTHR21112">
    <property type="entry name" value="CHEMOSENSORY PROTEIN A 29A-RELATED"/>
    <property type="match status" value="1"/>
</dbReference>
<sequence>MLLFPLVVVCLFRPTPTGSVSIQIEMERLEQIGGSHLVDVSGPRVRKYNRTVSVLDGTFSILKDLDDSLEFTVTAARSALGNNQFNEYPMKVSRKKGCQIFQEEYAEYQHVWANYTSLPLVVKGERAFCPFPKGEYWVKNFAPDASWVPPVVPGGYWRMTLEIYTSSGELEGQVRGFFRVKKSLT</sequence>
<gene>
    <name evidence="2" type="ORF">pipiens_015713</name>
</gene>
<name>A0ABD1CPA5_CULPP</name>
<accession>A0ABD1CPA5</accession>
<dbReference type="EMBL" id="JBEHCU010010433">
    <property type="protein sequence ID" value="KAL1378246.1"/>
    <property type="molecule type" value="Genomic_DNA"/>
</dbReference>
<feature type="chain" id="PRO_5044824740" evidence="1">
    <location>
        <begin position="20"/>
        <end position="185"/>
    </location>
</feature>